<evidence type="ECO:0000256" key="8">
    <source>
        <dbReference type="SAM" id="Phobius"/>
    </source>
</evidence>
<reference evidence="10" key="1">
    <citation type="submission" date="2022-11" db="EMBL/GenBank/DDBJ databases">
        <title>Genome Sequence of Cubamyces cubensis.</title>
        <authorList>
            <person name="Buettner E."/>
        </authorList>
    </citation>
    <scope>NUCLEOTIDE SEQUENCE</scope>
    <source>
        <strain evidence="10">MPL-01</strain>
    </source>
</reference>
<dbReference type="InterPro" id="IPR000028">
    <property type="entry name" value="Chloroperoxidase"/>
</dbReference>
<dbReference type="EMBL" id="JAPEVG010000159">
    <property type="protein sequence ID" value="KAJ8475443.1"/>
    <property type="molecule type" value="Genomic_DNA"/>
</dbReference>
<dbReference type="GO" id="GO:0004601">
    <property type="term" value="F:peroxidase activity"/>
    <property type="evidence" value="ECO:0007669"/>
    <property type="project" value="UniProtKB-KW"/>
</dbReference>
<dbReference type="PANTHER" id="PTHR33577:SF18">
    <property type="entry name" value="HEME HALOPEROXIDASE FAMILY PROFILE DOMAIN-CONTAINING PROTEIN"/>
    <property type="match status" value="1"/>
</dbReference>
<name>A0AAD7TRT6_9APHY</name>
<evidence type="ECO:0000256" key="5">
    <source>
        <dbReference type="ARBA" id="ARBA00023002"/>
    </source>
</evidence>
<keyword evidence="8" id="KW-0812">Transmembrane</keyword>
<keyword evidence="2 10" id="KW-0575">Peroxidase</keyword>
<dbReference type="AlphaFoldDB" id="A0AAD7TRT6"/>
<keyword evidence="4" id="KW-0479">Metal-binding</keyword>
<dbReference type="Proteomes" id="UP001215151">
    <property type="component" value="Unassembled WGS sequence"/>
</dbReference>
<keyword evidence="3" id="KW-0349">Heme</keyword>
<comment type="caution">
    <text evidence="10">The sequence shown here is derived from an EMBL/GenBank/DDBJ whole genome shotgun (WGS) entry which is preliminary data.</text>
</comment>
<evidence type="ECO:0000256" key="7">
    <source>
        <dbReference type="ARBA" id="ARBA00025795"/>
    </source>
</evidence>
<evidence type="ECO:0000256" key="3">
    <source>
        <dbReference type="ARBA" id="ARBA00022617"/>
    </source>
</evidence>
<evidence type="ECO:0000256" key="2">
    <source>
        <dbReference type="ARBA" id="ARBA00022559"/>
    </source>
</evidence>
<proteinExistence type="inferred from homology"/>
<evidence type="ECO:0000256" key="6">
    <source>
        <dbReference type="ARBA" id="ARBA00023004"/>
    </source>
</evidence>
<dbReference type="Pfam" id="PF01328">
    <property type="entry name" value="Peroxidase_2"/>
    <property type="match status" value="1"/>
</dbReference>
<evidence type="ECO:0000313" key="10">
    <source>
        <dbReference type="EMBL" id="KAJ8475443.1"/>
    </source>
</evidence>
<dbReference type="GO" id="GO:0046872">
    <property type="term" value="F:metal ion binding"/>
    <property type="evidence" value="ECO:0007669"/>
    <property type="project" value="UniProtKB-KW"/>
</dbReference>
<protein>
    <submittedName>
        <fullName evidence="10">Heme-thiolate peroxidase</fullName>
        <ecNumber evidence="10">1.11.2.1</ecNumber>
    </submittedName>
</protein>
<dbReference type="PANTHER" id="PTHR33577">
    <property type="entry name" value="STERIGMATOCYSTIN BIOSYNTHESIS PEROXIDASE STCC-RELATED"/>
    <property type="match status" value="1"/>
</dbReference>
<evidence type="ECO:0000256" key="1">
    <source>
        <dbReference type="ARBA" id="ARBA00001970"/>
    </source>
</evidence>
<keyword evidence="6" id="KW-0408">Iron</keyword>
<dbReference type="SUPFAM" id="SSF47571">
    <property type="entry name" value="Cloroperoxidase"/>
    <property type="match status" value="1"/>
</dbReference>
<comment type="cofactor">
    <cofactor evidence="1">
        <name>heme b</name>
        <dbReference type="ChEBI" id="CHEBI:60344"/>
    </cofactor>
</comment>
<dbReference type="InterPro" id="IPR036851">
    <property type="entry name" value="Chloroperoxidase-like_sf"/>
</dbReference>
<dbReference type="Gene3D" id="1.10.489.10">
    <property type="entry name" value="Chloroperoxidase-like"/>
    <property type="match status" value="1"/>
</dbReference>
<gene>
    <name evidence="10" type="ORF">ONZ51_g6549</name>
</gene>
<keyword evidence="8" id="KW-0472">Membrane</keyword>
<keyword evidence="5 10" id="KW-0560">Oxidoreductase</keyword>
<keyword evidence="8" id="KW-1133">Transmembrane helix</keyword>
<organism evidence="10 11">
    <name type="scientific">Trametes cubensis</name>
    <dbReference type="NCBI Taxonomy" id="1111947"/>
    <lineage>
        <taxon>Eukaryota</taxon>
        <taxon>Fungi</taxon>
        <taxon>Dikarya</taxon>
        <taxon>Basidiomycota</taxon>
        <taxon>Agaricomycotina</taxon>
        <taxon>Agaricomycetes</taxon>
        <taxon>Polyporales</taxon>
        <taxon>Polyporaceae</taxon>
        <taxon>Trametes</taxon>
    </lineage>
</organism>
<dbReference type="EC" id="1.11.2.1" evidence="10"/>
<evidence type="ECO:0000313" key="11">
    <source>
        <dbReference type="Proteomes" id="UP001215151"/>
    </source>
</evidence>
<feature type="domain" description="Heme haloperoxidase family profile" evidence="9">
    <location>
        <begin position="55"/>
        <end position="261"/>
    </location>
</feature>
<keyword evidence="11" id="KW-1185">Reference proteome</keyword>
<evidence type="ECO:0000256" key="4">
    <source>
        <dbReference type="ARBA" id="ARBA00022723"/>
    </source>
</evidence>
<accession>A0AAD7TRT6</accession>
<evidence type="ECO:0000259" key="9">
    <source>
        <dbReference type="PROSITE" id="PS51405"/>
    </source>
</evidence>
<dbReference type="PROSITE" id="PS51405">
    <property type="entry name" value="HEME_HALOPEROXIDASE"/>
    <property type="match status" value="1"/>
</dbReference>
<feature type="transmembrane region" description="Helical" evidence="8">
    <location>
        <begin position="7"/>
        <end position="29"/>
    </location>
</feature>
<comment type="similarity">
    <text evidence="7">Belongs to the chloroperoxidase family.</text>
</comment>
<sequence length="296" mass="32848">MAIRVVVLRVFLGLVSTFKGILTYAAMFLPDFVFALCNLVAPDKPAGHVVHGGGQWPQYIPPQQGDCRCSCPALNVMANHGLIPRDGKNIKFTELANAIPRVYNLSPTFAFFLTSYAAHVLRRSYSIDRLDLSDIDAHNCIEHDASLTRVDTFEDPDQSKIAHALVDELLGSGTGPDGNLTILDVSRLLGKRRVDAKRRNPQFSLAPIHELFASANASMLLTVFGGRVADLRSILGEERLPDGWEPRVRHRMGLSILEFNFTAIPIEFNIREEVDGSMTSAGRQRYLCDGETKKER</sequence>